<protein>
    <recommendedName>
        <fullName evidence="7">Chitin-binding type-2 domain-containing protein</fullName>
    </recommendedName>
</protein>
<dbReference type="Pfam" id="PF00090">
    <property type="entry name" value="TSP_1"/>
    <property type="match status" value="2"/>
</dbReference>
<evidence type="ECO:0000256" key="3">
    <source>
        <dbReference type="ARBA" id="ARBA00022729"/>
    </source>
</evidence>
<dbReference type="AlphaFoldDB" id="A0AAN8KE20"/>
<keyword evidence="5" id="KW-1015">Disulfide bond</keyword>
<feature type="chain" id="PRO_5042923561" description="Chitin-binding type-2 domain-containing protein" evidence="6">
    <location>
        <begin position="20"/>
        <end position="303"/>
    </location>
</feature>
<evidence type="ECO:0000256" key="5">
    <source>
        <dbReference type="ARBA" id="ARBA00023157"/>
    </source>
</evidence>
<dbReference type="SUPFAM" id="SSF82895">
    <property type="entry name" value="TSP-1 type 1 repeat"/>
    <property type="match status" value="2"/>
</dbReference>
<comment type="caution">
    <text evidence="8">The sequence shown here is derived from an EMBL/GenBank/DDBJ whole genome shotgun (WGS) entry which is preliminary data.</text>
</comment>
<dbReference type="SUPFAM" id="SSF57625">
    <property type="entry name" value="Invertebrate chitin-binding proteins"/>
    <property type="match status" value="2"/>
</dbReference>
<dbReference type="PROSITE" id="PS50092">
    <property type="entry name" value="TSP1"/>
    <property type="match status" value="2"/>
</dbReference>
<evidence type="ECO:0000256" key="4">
    <source>
        <dbReference type="ARBA" id="ARBA00022737"/>
    </source>
</evidence>
<comment type="subcellular location">
    <subcellularLocation>
        <location evidence="1">Secreted</location>
    </subcellularLocation>
</comment>
<dbReference type="Pfam" id="PF01607">
    <property type="entry name" value="CBM_14"/>
    <property type="match status" value="2"/>
</dbReference>
<proteinExistence type="predicted"/>
<evidence type="ECO:0000256" key="1">
    <source>
        <dbReference type="ARBA" id="ARBA00004613"/>
    </source>
</evidence>
<organism evidence="8 9">
    <name type="scientific">Patella caerulea</name>
    <name type="common">Rayed Mediterranean limpet</name>
    <dbReference type="NCBI Taxonomy" id="87958"/>
    <lineage>
        <taxon>Eukaryota</taxon>
        <taxon>Metazoa</taxon>
        <taxon>Spiralia</taxon>
        <taxon>Lophotrochozoa</taxon>
        <taxon>Mollusca</taxon>
        <taxon>Gastropoda</taxon>
        <taxon>Patellogastropoda</taxon>
        <taxon>Patelloidea</taxon>
        <taxon>Patellidae</taxon>
        <taxon>Patella</taxon>
    </lineage>
</organism>
<dbReference type="SMART" id="SM00494">
    <property type="entry name" value="ChtBD2"/>
    <property type="match status" value="2"/>
</dbReference>
<feature type="domain" description="Chitin-binding type-2" evidence="7">
    <location>
        <begin position="186"/>
        <end position="232"/>
    </location>
</feature>
<evidence type="ECO:0000313" key="9">
    <source>
        <dbReference type="Proteomes" id="UP001347796"/>
    </source>
</evidence>
<dbReference type="InterPro" id="IPR036508">
    <property type="entry name" value="Chitin-bd_dom_sf"/>
</dbReference>
<dbReference type="GO" id="GO:0008061">
    <property type="term" value="F:chitin binding"/>
    <property type="evidence" value="ECO:0007669"/>
    <property type="project" value="InterPro"/>
</dbReference>
<name>A0AAN8KE20_PATCE</name>
<sequence>MRTAACALLLLVCLYEVSADWCSYTCQKKQRYSVRCGWYGWSRCTRYRSVSGTCTEYCKHGGWTEYKETGTRSLCGATCGTGSQIRTLTRTCTNPSPYKRGNTCDGPSRKTEIVDCNLRPCPINGGWSDYSEWEEYDECSAMCGTGKMNQWRSRTCTSPSPAYGGANCTGAELQNRTIDCNTEACGDRCPPNVVKYFDHPENEKRYYQCDNEVAKRHDCSPTTMWDQEKHTCVHIDESVPAAPEPETEDICNGKVLVADSTDCTKFYMCAFGKRTGNALSCAPGLAFNPKISTCDHAFNVPGC</sequence>
<reference evidence="8 9" key="1">
    <citation type="submission" date="2024-01" db="EMBL/GenBank/DDBJ databases">
        <title>The genome of the rayed Mediterranean limpet Patella caerulea (Linnaeus, 1758).</title>
        <authorList>
            <person name="Anh-Thu Weber A."/>
            <person name="Halstead-Nussloch G."/>
        </authorList>
    </citation>
    <scope>NUCLEOTIDE SEQUENCE [LARGE SCALE GENOMIC DNA]</scope>
    <source>
        <strain evidence="8">AATW-2023a</strain>
        <tissue evidence="8">Whole specimen</tissue>
    </source>
</reference>
<keyword evidence="2" id="KW-0964">Secreted</keyword>
<dbReference type="Gene3D" id="2.20.100.10">
    <property type="entry name" value="Thrombospondin type-1 (TSP1) repeat"/>
    <property type="match status" value="2"/>
</dbReference>
<keyword evidence="9" id="KW-1185">Reference proteome</keyword>
<dbReference type="InterPro" id="IPR002557">
    <property type="entry name" value="Chitin-bd_dom"/>
</dbReference>
<gene>
    <name evidence="8" type="ORF">SNE40_000539</name>
</gene>
<dbReference type="SMART" id="SM00209">
    <property type="entry name" value="TSP1"/>
    <property type="match status" value="2"/>
</dbReference>
<dbReference type="Gene3D" id="2.170.140.10">
    <property type="entry name" value="Chitin binding domain"/>
    <property type="match status" value="2"/>
</dbReference>
<dbReference type="InterPro" id="IPR036383">
    <property type="entry name" value="TSP1_rpt_sf"/>
</dbReference>
<feature type="domain" description="Chitin-binding type-2" evidence="7">
    <location>
        <begin position="248"/>
        <end position="303"/>
    </location>
</feature>
<dbReference type="EMBL" id="JAZGQO010000001">
    <property type="protein sequence ID" value="KAK6195020.1"/>
    <property type="molecule type" value="Genomic_DNA"/>
</dbReference>
<evidence type="ECO:0000256" key="6">
    <source>
        <dbReference type="SAM" id="SignalP"/>
    </source>
</evidence>
<evidence type="ECO:0000256" key="2">
    <source>
        <dbReference type="ARBA" id="ARBA00022525"/>
    </source>
</evidence>
<dbReference type="InterPro" id="IPR052065">
    <property type="entry name" value="Compl_asym_regulator"/>
</dbReference>
<dbReference type="InterPro" id="IPR000884">
    <property type="entry name" value="TSP1_rpt"/>
</dbReference>
<feature type="signal peptide" evidence="6">
    <location>
        <begin position="1"/>
        <end position="19"/>
    </location>
</feature>
<keyword evidence="4" id="KW-0677">Repeat</keyword>
<dbReference type="Proteomes" id="UP001347796">
    <property type="component" value="Unassembled WGS sequence"/>
</dbReference>
<evidence type="ECO:0000313" key="8">
    <source>
        <dbReference type="EMBL" id="KAK6195020.1"/>
    </source>
</evidence>
<evidence type="ECO:0000259" key="7">
    <source>
        <dbReference type="PROSITE" id="PS50940"/>
    </source>
</evidence>
<dbReference type="FunFam" id="2.20.100.10:FF:000001">
    <property type="entry name" value="semaphorin-5A isoform X1"/>
    <property type="match status" value="1"/>
</dbReference>
<dbReference type="PANTHER" id="PTHR22906:SF43">
    <property type="entry name" value="PROPERDIN"/>
    <property type="match status" value="1"/>
</dbReference>
<dbReference type="PANTHER" id="PTHR22906">
    <property type="entry name" value="PROPERDIN"/>
    <property type="match status" value="1"/>
</dbReference>
<dbReference type="PROSITE" id="PS50940">
    <property type="entry name" value="CHIT_BIND_II"/>
    <property type="match status" value="2"/>
</dbReference>
<dbReference type="GO" id="GO:0005576">
    <property type="term" value="C:extracellular region"/>
    <property type="evidence" value="ECO:0007669"/>
    <property type="project" value="InterPro"/>
</dbReference>
<accession>A0AAN8KE20</accession>
<keyword evidence="3 6" id="KW-0732">Signal</keyword>